<dbReference type="SUPFAM" id="SSF55073">
    <property type="entry name" value="Nucleotide cyclase"/>
    <property type="match status" value="1"/>
</dbReference>
<keyword evidence="1" id="KW-1133">Transmembrane helix</keyword>
<dbReference type="InterPro" id="IPR052163">
    <property type="entry name" value="DGC-Regulatory_Protein"/>
</dbReference>
<organism evidence="3 4">
    <name type="scientific">Kineococcus halophytocola</name>
    <dbReference type="NCBI Taxonomy" id="3234027"/>
    <lineage>
        <taxon>Bacteria</taxon>
        <taxon>Bacillati</taxon>
        <taxon>Actinomycetota</taxon>
        <taxon>Actinomycetes</taxon>
        <taxon>Kineosporiales</taxon>
        <taxon>Kineosporiaceae</taxon>
        <taxon>Kineococcus</taxon>
    </lineage>
</organism>
<evidence type="ECO:0000256" key="1">
    <source>
        <dbReference type="SAM" id="Phobius"/>
    </source>
</evidence>
<evidence type="ECO:0000259" key="2">
    <source>
        <dbReference type="PROSITE" id="PS50887"/>
    </source>
</evidence>
<feature type="transmembrane region" description="Helical" evidence="1">
    <location>
        <begin position="45"/>
        <end position="70"/>
    </location>
</feature>
<evidence type="ECO:0000313" key="4">
    <source>
        <dbReference type="Proteomes" id="UP001565927"/>
    </source>
</evidence>
<sequence length="517" mass="54391">MRTWSRRGWDALRATGRLGADVAVLVAVLAGLALAQSLLGRGTTASLLIFGLGEAAVAFLAAGLLGWSAWRRAPAGWPRRSWGLLATACGSWGAGQLVSTGQDVLGLIQDATTWADVPFLGFSVTFVTAGMVHLWGRTRSHVGLATLLDGLLLGTALLTVLWVGWLGEAVRHSSLLSADLVVPLASPLLDVVFLTTTLIQTARLGLSRVGVLCLLAATSQTVGDVVHAYGFLATAGYQTGGVADYAWIVAFGVFAIGSRQSSGRPSSSRPPATGSVSWLVPYLALGPATVLGAIRLWATSDRFVLVALLAMVVLGVGRQFLALDEHRRLLLTTERQRHQLDLLAHVDPLTGLENRRRFSERTAEAVRDALGTGDALVVAFVDLDRFKAVNDTLGHAAGDDLLRGVAARLLACVREQDCAARWGGDEFAVLVTDPQVPPEAVVQRLRAALAEPFTLGGAVVQASASIGAVREEPRALAADRPAGADVVPAVVEALLAAADARMYGVKRSHRGSVGARR</sequence>
<keyword evidence="1" id="KW-0812">Transmembrane</keyword>
<name>A0ABV4H517_9ACTN</name>
<feature type="transmembrane region" description="Helical" evidence="1">
    <location>
        <begin position="82"/>
        <end position="99"/>
    </location>
</feature>
<dbReference type="InterPro" id="IPR000160">
    <property type="entry name" value="GGDEF_dom"/>
</dbReference>
<dbReference type="GO" id="GO:0052621">
    <property type="term" value="F:diguanylate cyclase activity"/>
    <property type="evidence" value="ECO:0007669"/>
    <property type="project" value="UniProtKB-EC"/>
</dbReference>
<comment type="caution">
    <text evidence="3">The sequence shown here is derived from an EMBL/GenBank/DDBJ whole genome shotgun (WGS) entry which is preliminary data.</text>
</comment>
<feature type="transmembrane region" description="Helical" evidence="1">
    <location>
        <begin position="211"/>
        <end position="231"/>
    </location>
</feature>
<protein>
    <submittedName>
        <fullName evidence="3">Diguanylate cyclase</fullName>
        <ecNumber evidence="3">2.7.7.65</ecNumber>
    </submittedName>
</protein>
<feature type="transmembrane region" description="Helical" evidence="1">
    <location>
        <begin position="278"/>
        <end position="297"/>
    </location>
</feature>
<dbReference type="EC" id="2.7.7.65" evidence="3"/>
<dbReference type="CDD" id="cd01949">
    <property type="entry name" value="GGDEF"/>
    <property type="match status" value="1"/>
</dbReference>
<proteinExistence type="predicted"/>
<dbReference type="PANTHER" id="PTHR46663:SF2">
    <property type="entry name" value="GGDEF DOMAIN-CONTAINING PROTEIN"/>
    <property type="match status" value="1"/>
</dbReference>
<evidence type="ECO:0000313" key="3">
    <source>
        <dbReference type="EMBL" id="MEZ0165798.1"/>
    </source>
</evidence>
<accession>A0ABV4H517</accession>
<dbReference type="Pfam" id="PF00990">
    <property type="entry name" value="GGDEF"/>
    <property type="match status" value="1"/>
</dbReference>
<feature type="transmembrane region" description="Helical" evidence="1">
    <location>
        <begin position="303"/>
        <end position="321"/>
    </location>
</feature>
<dbReference type="PANTHER" id="PTHR46663">
    <property type="entry name" value="DIGUANYLATE CYCLASE DGCT-RELATED"/>
    <property type="match status" value="1"/>
</dbReference>
<dbReference type="Gene3D" id="3.30.70.270">
    <property type="match status" value="1"/>
</dbReference>
<feature type="transmembrane region" description="Helical" evidence="1">
    <location>
        <begin position="180"/>
        <end position="199"/>
    </location>
</feature>
<keyword evidence="3" id="KW-0808">Transferase</keyword>
<dbReference type="InterPro" id="IPR029787">
    <property type="entry name" value="Nucleotide_cyclase"/>
</dbReference>
<dbReference type="EMBL" id="JBGFTU010000015">
    <property type="protein sequence ID" value="MEZ0165798.1"/>
    <property type="molecule type" value="Genomic_DNA"/>
</dbReference>
<dbReference type="InterPro" id="IPR043128">
    <property type="entry name" value="Rev_trsase/Diguanyl_cyclase"/>
</dbReference>
<reference evidence="3 4" key="1">
    <citation type="submission" date="2024-07" db="EMBL/GenBank/DDBJ databases">
        <authorList>
            <person name="Thanompreechachai J."/>
            <person name="Duangmal K."/>
        </authorList>
    </citation>
    <scope>NUCLEOTIDE SEQUENCE [LARGE SCALE GENOMIC DNA]</scope>
    <source>
        <strain evidence="3 4">LSe6-4</strain>
    </source>
</reference>
<keyword evidence="4" id="KW-1185">Reference proteome</keyword>
<dbReference type="SMART" id="SM00267">
    <property type="entry name" value="GGDEF"/>
    <property type="match status" value="1"/>
</dbReference>
<gene>
    <name evidence="3" type="ORF">AB2L27_13655</name>
</gene>
<feature type="transmembrane region" description="Helical" evidence="1">
    <location>
        <begin position="20"/>
        <end position="39"/>
    </location>
</feature>
<dbReference type="PROSITE" id="PS50887">
    <property type="entry name" value="GGDEF"/>
    <property type="match status" value="1"/>
</dbReference>
<feature type="transmembrane region" description="Helical" evidence="1">
    <location>
        <begin position="119"/>
        <end position="135"/>
    </location>
</feature>
<dbReference type="RefSeq" id="WP_370442024.1">
    <property type="nucleotide sequence ID" value="NZ_JBGFTU010000015.1"/>
</dbReference>
<feature type="domain" description="GGDEF" evidence="2">
    <location>
        <begin position="374"/>
        <end position="517"/>
    </location>
</feature>
<keyword evidence="1" id="KW-0472">Membrane</keyword>
<keyword evidence="3" id="KW-0548">Nucleotidyltransferase</keyword>
<dbReference type="Proteomes" id="UP001565927">
    <property type="component" value="Unassembled WGS sequence"/>
</dbReference>
<dbReference type="NCBIfam" id="TIGR00254">
    <property type="entry name" value="GGDEF"/>
    <property type="match status" value="1"/>
</dbReference>
<feature type="transmembrane region" description="Helical" evidence="1">
    <location>
        <begin position="142"/>
        <end position="165"/>
    </location>
</feature>